<evidence type="ECO:0000313" key="2">
    <source>
        <dbReference type="Proteomes" id="UP001597526"/>
    </source>
</evidence>
<accession>A0ABW5N2K2</accession>
<dbReference type="RefSeq" id="WP_377768293.1">
    <property type="nucleotide sequence ID" value="NZ_JBHULB010000082.1"/>
</dbReference>
<dbReference type="Proteomes" id="UP001597526">
    <property type="component" value="Unassembled WGS sequence"/>
</dbReference>
<proteinExistence type="predicted"/>
<protein>
    <submittedName>
        <fullName evidence="1">Uncharacterized protein</fullName>
    </submittedName>
</protein>
<sequence length="155" mass="18034">MELKKRLLADKKALLDRLDYINELLRELGEDVDTSAPKKAIEDDSFPKNASQFDQIIYILEKENRFLHNSEITNILLPYWNKDEKWVSRRVSALLSSIKRETKGAITNIKVNNSLKNTFWGSAKWLDELLGDEPLPKHMYNKSLVEAPKKKSIDF</sequence>
<reference evidence="2" key="1">
    <citation type="journal article" date="2019" name="Int. J. Syst. Evol. Microbiol.">
        <title>The Global Catalogue of Microorganisms (GCM) 10K type strain sequencing project: providing services to taxonomists for standard genome sequencing and annotation.</title>
        <authorList>
            <consortium name="The Broad Institute Genomics Platform"/>
            <consortium name="The Broad Institute Genome Sequencing Center for Infectious Disease"/>
            <person name="Wu L."/>
            <person name="Ma J."/>
        </authorList>
    </citation>
    <scope>NUCLEOTIDE SEQUENCE [LARGE SCALE GENOMIC DNA]</scope>
    <source>
        <strain evidence="2">KCTC 52368</strain>
    </source>
</reference>
<organism evidence="1 2">
    <name type="scientific">Croceitalea marina</name>
    <dbReference type="NCBI Taxonomy" id="1775166"/>
    <lineage>
        <taxon>Bacteria</taxon>
        <taxon>Pseudomonadati</taxon>
        <taxon>Bacteroidota</taxon>
        <taxon>Flavobacteriia</taxon>
        <taxon>Flavobacteriales</taxon>
        <taxon>Flavobacteriaceae</taxon>
        <taxon>Croceitalea</taxon>
    </lineage>
</organism>
<keyword evidence="2" id="KW-1185">Reference proteome</keyword>
<comment type="caution">
    <text evidence="1">The sequence shown here is derived from an EMBL/GenBank/DDBJ whole genome shotgun (WGS) entry which is preliminary data.</text>
</comment>
<name>A0ABW5N2K2_9FLAO</name>
<evidence type="ECO:0000313" key="1">
    <source>
        <dbReference type="EMBL" id="MFD2588828.1"/>
    </source>
</evidence>
<gene>
    <name evidence="1" type="ORF">ACFSQJ_18020</name>
</gene>
<dbReference type="EMBL" id="JBHULB010000082">
    <property type="protein sequence ID" value="MFD2588828.1"/>
    <property type="molecule type" value="Genomic_DNA"/>
</dbReference>